<keyword evidence="3 5" id="KW-0819">tRNA processing</keyword>
<dbReference type="Pfam" id="PF16198">
    <property type="entry name" value="TruB_C_2"/>
    <property type="match status" value="1"/>
</dbReference>
<evidence type="ECO:0000256" key="2">
    <source>
        <dbReference type="ARBA" id="ARBA00005642"/>
    </source>
</evidence>
<dbReference type="FunFam" id="3.30.2350.10:FF:000011">
    <property type="entry name" value="tRNA pseudouridine synthase B"/>
    <property type="match status" value="1"/>
</dbReference>
<accession>A0A081BZK8</accession>
<dbReference type="EMBL" id="DF820466">
    <property type="protein sequence ID" value="GAK57763.1"/>
    <property type="molecule type" value="Genomic_DNA"/>
</dbReference>
<dbReference type="HOGENOM" id="CLU_032087_0_1_0"/>
<evidence type="ECO:0000256" key="1">
    <source>
        <dbReference type="ARBA" id="ARBA00000385"/>
    </source>
</evidence>
<feature type="domain" description="Pseudouridine synthase II N-terminal" evidence="6">
    <location>
        <begin position="42"/>
        <end position="190"/>
    </location>
</feature>
<dbReference type="eggNOG" id="COG0130">
    <property type="taxonomic scope" value="Bacteria"/>
</dbReference>
<reference evidence="8" key="1">
    <citation type="journal article" date="2015" name="PeerJ">
        <title>First genomic representation of candidate bacterial phylum KSB3 points to enhanced environmental sensing as a trigger of wastewater bulking.</title>
        <authorList>
            <person name="Sekiguchi Y."/>
            <person name="Ohashi A."/>
            <person name="Parks D.H."/>
            <person name="Yamauchi T."/>
            <person name="Tyson G.W."/>
            <person name="Hugenholtz P."/>
        </authorList>
    </citation>
    <scope>NUCLEOTIDE SEQUENCE [LARGE SCALE GENOMIC DNA]</scope>
</reference>
<evidence type="ECO:0000256" key="3">
    <source>
        <dbReference type="ARBA" id="ARBA00022694"/>
    </source>
</evidence>
<evidence type="ECO:0000259" key="7">
    <source>
        <dbReference type="Pfam" id="PF16198"/>
    </source>
</evidence>
<gene>
    <name evidence="5" type="primary">truB</name>
    <name evidence="8" type="ORF">U27_04730</name>
</gene>
<evidence type="ECO:0000256" key="5">
    <source>
        <dbReference type="HAMAP-Rule" id="MF_01080"/>
    </source>
</evidence>
<dbReference type="STRING" id="1499967.U27_04730"/>
<sequence>MLLNQMKVSDGRIQRRNIVMQGVLLVNKPAGITSHDVGRQVRKIFQIRKVGHAGTLDPFATGLLLVCLGEATKIVRLLVEHPKEYVAEMKLGETTDTQDYTGRVKECREIPLMAQESISTIFARFSGEISQIPPMYSAKRLEGQHLYELARAGNIVERAAQKVMIYELEILEQALPFLRFRVVCSKGTYIRTLAHDIGAVLGCGAHLTALTRTRIGHFSVQDAFSLDQLAQLTQLNDRERCLIPINQALSFLPAIELDETASCRLAHGGRVAVPETYAALFEPIEGQNQIVRVQHLNAELIALARVIEENLEGKKQMQLQPIRVFANAFEFACKYRECREVLERKL</sequence>
<keyword evidence="4 5" id="KW-0413">Isomerase</keyword>
<dbReference type="HAMAP" id="MF_01080">
    <property type="entry name" value="TruB_bact"/>
    <property type="match status" value="1"/>
</dbReference>
<evidence type="ECO:0000259" key="6">
    <source>
        <dbReference type="Pfam" id="PF01509"/>
    </source>
</evidence>
<dbReference type="Gene3D" id="3.30.2350.10">
    <property type="entry name" value="Pseudouridine synthase"/>
    <property type="match status" value="1"/>
</dbReference>
<comment type="similarity">
    <text evidence="2 5">Belongs to the pseudouridine synthase TruB family. Type 1 subfamily.</text>
</comment>
<keyword evidence="9" id="KW-1185">Reference proteome</keyword>
<organism evidence="8">
    <name type="scientific">Vecturithrix granuli</name>
    <dbReference type="NCBI Taxonomy" id="1499967"/>
    <lineage>
        <taxon>Bacteria</taxon>
        <taxon>Candidatus Moduliflexota</taxon>
        <taxon>Candidatus Vecturitrichia</taxon>
        <taxon>Candidatus Vecturitrichales</taxon>
        <taxon>Candidatus Vecturitrichaceae</taxon>
        <taxon>Candidatus Vecturithrix</taxon>
    </lineage>
</organism>
<dbReference type="InterPro" id="IPR032819">
    <property type="entry name" value="TruB_C"/>
</dbReference>
<dbReference type="GO" id="GO:0003723">
    <property type="term" value="F:RNA binding"/>
    <property type="evidence" value="ECO:0007669"/>
    <property type="project" value="InterPro"/>
</dbReference>
<dbReference type="GO" id="GO:0160148">
    <property type="term" value="F:tRNA pseudouridine(55) synthase activity"/>
    <property type="evidence" value="ECO:0007669"/>
    <property type="project" value="UniProtKB-EC"/>
</dbReference>
<dbReference type="InterPro" id="IPR020103">
    <property type="entry name" value="PsdUridine_synth_cat_dom_sf"/>
</dbReference>
<proteinExistence type="inferred from homology"/>
<comment type="catalytic activity">
    <reaction evidence="1 5">
        <text>uridine(55) in tRNA = pseudouridine(55) in tRNA</text>
        <dbReference type="Rhea" id="RHEA:42532"/>
        <dbReference type="Rhea" id="RHEA-COMP:10101"/>
        <dbReference type="Rhea" id="RHEA-COMP:10102"/>
        <dbReference type="ChEBI" id="CHEBI:65314"/>
        <dbReference type="ChEBI" id="CHEBI:65315"/>
        <dbReference type="EC" id="5.4.99.25"/>
    </reaction>
</comment>
<feature type="active site" description="Nucleophile" evidence="5">
    <location>
        <position position="57"/>
    </location>
</feature>
<dbReference type="EC" id="5.4.99.25" evidence="5"/>
<dbReference type="CDD" id="cd02573">
    <property type="entry name" value="PseudoU_synth_EcTruB"/>
    <property type="match status" value="1"/>
</dbReference>
<name>A0A081BZK8_VECG1</name>
<dbReference type="GO" id="GO:0031119">
    <property type="term" value="P:tRNA pseudouridine synthesis"/>
    <property type="evidence" value="ECO:0007669"/>
    <property type="project" value="UniProtKB-UniRule"/>
</dbReference>
<dbReference type="GO" id="GO:1990481">
    <property type="term" value="P:mRNA pseudouridine synthesis"/>
    <property type="evidence" value="ECO:0007669"/>
    <property type="project" value="TreeGrafter"/>
</dbReference>
<evidence type="ECO:0000313" key="9">
    <source>
        <dbReference type="Proteomes" id="UP000030661"/>
    </source>
</evidence>
<dbReference type="PANTHER" id="PTHR13767">
    <property type="entry name" value="TRNA-PSEUDOURIDINE SYNTHASE"/>
    <property type="match status" value="1"/>
</dbReference>
<dbReference type="Proteomes" id="UP000030661">
    <property type="component" value="Unassembled WGS sequence"/>
</dbReference>
<dbReference type="InterPro" id="IPR014780">
    <property type="entry name" value="tRNA_psdUridine_synth_TruB"/>
</dbReference>
<dbReference type="AlphaFoldDB" id="A0A081BZK8"/>
<protein>
    <recommendedName>
        <fullName evidence="5">tRNA pseudouridine synthase B</fullName>
        <ecNumber evidence="5">5.4.99.25</ecNumber>
    </recommendedName>
    <alternativeName>
        <fullName evidence="5">tRNA pseudouridine(55) synthase</fullName>
        <shortName evidence="5">Psi55 synthase</shortName>
    </alternativeName>
    <alternativeName>
        <fullName evidence="5">tRNA pseudouridylate synthase</fullName>
    </alternativeName>
    <alternativeName>
        <fullName evidence="5">tRNA-uridine isomerase</fullName>
    </alternativeName>
</protein>
<dbReference type="SUPFAM" id="SSF55120">
    <property type="entry name" value="Pseudouridine synthase"/>
    <property type="match status" value="1"/>
</dbReference>
<evidence type="ECO:0000313" key="8">
    <source>
        <dbReference type="EMBL" id="GAK57763.1"/>
    </source>
</evidence>
<dbReference type="NCBIfam" id="TIGR00431">
    <property type="entry name" value="TruB"/>
    <property type="match status" value="1"/>
</dbReference>
<dbReference type="Pfam" id="PF01509">
    <property type="entry name" value="TruB_N"/>
    <property type="match status" value="1"/>
</dbReference>
<dbReference type="PANTHER" id="PTHR13767:SF2">
    <property type="entry name" value="PSEUDOURIDYLATE SYNTHASE TRUB1"/>
    <property type="match status" value="1"/>
</dbReference>
<dbReference type="InterPro" id="IPR002501">
    <property type="entry name" value="PsdUridine_synth_N"/>
</dbReference>
<feature type="domain" description="tRNA pseudouridylate synthase B C-terminal" evidence="7">
    <location>
        <begin position="191"/>
        <end position="249"/>
    </location>
</feature>
<evidence type="ECO:0000256" key="4">
    <source>
        <dbReference type="ARBA" id="ARBA00023235"/>
    </source>
</evidence>
<comment type="function">
    <text evidence="5">Responsible for synthesis of pseudouridine from uracil-55 in the psi GC loop of transfer RNAs.</text>
</comment>